<reference evidence="2" key="1">
    <citation type="journal article" date="2019" name="Int. J. Syst. Evol. Microbiol.">
        <title>The Global Catalogue of Microorganisms (GCM) 10K type strain sequencing project: providing services to taxonomists for standard genome sequencing and annotation.</title>
        <authorList>
            <consortium name="The Broad Institute Genomics Platform"/>
            <consortium name="The Broad Institute Genome Sequencing Center for Infectious Disease"/>
            <person name="Wu L."/>
            <person name="Ma J."/>
        </authorList>
    </citation>
    <scope>NUCLEOTIDE SEQUENCE [LARGE SCALE GENOMIC DNA]</scope>
    <source>
        <strain evidence="2">NBRC 103627</strain>
    </source>
</reference>
<keyword evidence="2" id="KW-1185">Reference proteome</keyword>
<name>A0ABV8ZM84_9FLAO</name>
<evidence type="ECO:0000313" key="1">
    <source>
        <dbReference type="EMBL" id="MFC4480190.1"/>
    </source>
</evidence>
<evidence type="ECO:0000313" key="2">
    <source>
        <dbReference type="Proteomes" id="UP001596003"/>
    </source>
</evidence>
<sequence>MVIIYKNFLNESISENQALKMNAYKKEFHANNIVKKIETNYASGKLYVTYYKESNENNILENLSKEYPDTNVFRIRTRQNSNNFTIENEDYIEDGILELKNTLLRDNRGRVIAYNQIDIISNQPLHDGSVKYFYSENIYNNYCVPNLEDGTILDKDFQVFSASYNEDGNLTEIEFNFASTYDKEYFFPNQPAPNDIETCRQICNLTNEQMNYFLTDELLPIPNF</sequence>
<accession>A0ABV8ZM84</accession>
<dbReference type="Proteomes" id="UP001596003">
    <property type="component" value="Unassembled WGS sequence"/>
</dbReference>
<organism evidence="1 2">
    <name type="scientific">Flavobacterium chungangensis</name>
    <dbReference type="NCBI Taxonomy" id="2708132"/>
    <lineage>
        <taxon>Bacteria</taxon>
        <taxon>Pseudomonadati</taxon>
        <taxon>Bacteroidota</taxon>
        <taxon>Flavobacteriia</taxon>
        <taxon>Flavobacteriales</taxon>
        <taxon>Flavobacteriaceae</taxon>
        <taxon>Flavobacterium</taxon>
    </lineage>
</organism>
<comment type="caution">
    <text evidence="1">The sequence shown here is derived from an EMBL/GenBank/DDBJ whole genome shotgun (WGS) entry which is preliminary data.</text>
</comment>
<dbReference type="EMBL" id="JBHSFY010000023">
    <property type="protein sequence ID" value="MFC4480190.1"/>
    <property type="molecule type" value="Genomic_DNA"/>
</dbReference>
<protein>
    <submittedName>
        <fullName evidence="1">Uncharacterized protein</fullName>
    </submittedName>
</protein>
<proteinExistence type="predicted"/>
<gene>
    <name evidence="1" type="ORF">ACFO3N_24190</name>
</gene>
<dbReference type="RefSeq" id="WP_379801405.1">
    <property type="nucleotide sequence ID" value="NZ_JBHSFY010000023.1"/>
</dbReference>